<evidence type="ECO:0000256" key="11">
    <source>
        <dbReference type="ARBA" id="ARBA00023242"/>
    </source>
</evidence>
<dbReference type="PROSITE" id="PS00028">
    <property type="entry name" value="ZINC_FINGER_C2H2_1"/>
    <property type="match status" value="7"/>
</dbReference>
<comment type="similarity">
    <text evidence="2">Belongs to the krueppel C2H2-type zinc-finger protein family.</text>
</comment>
<dbReference type="InterPro" id="IPR001214">
    <property type="entry name" value="SET_dom"/>
</dbReference>
<evidence type="ECO:0000256" key="1">
    <source>
        <dbReference type="ARBA" id="ARBA00004123"/>
    </source>
</evidence>
<evidence type="ECO:0000256" key="4">
    <source>
        <dbReference type="ARBA" id="ARBA00022737"/>
    </source>
</evidence>
<dbReference type="GO" id="GO:0003677">
    <property type="term" value="F:DNA binding"/>
    <property type="evidence" value="ECO:0007669"/>
    <property type="project" value="UniProtKB-KW"/>
</dbReference>
<keyword evidence="9" id="KW-0010">Activator</keyword>
<dbReference type="Pfam" id="PF00096">
    <property type="entry name" value="zf-C2H2"/>
    <property type="match status" value="2"/>
</dbReference>
<dbReference type="Proteomes" id="UP000007267">
    <property type="component" value="Unassembled WGS sequence"/>
</dbReference>
<evidence type="ECO:0000313" key="18">
    <source>
        <dbReference type="Proteomes" id="UP000007267"/>
    </source>
</evidence>
<dbReference type="SMART" id="SM00355">
    <property type="entry name" value="ZnF_C2H2"/>
    <property type="match status" value="7"/>
</dbReference>
<dbReference type="SUPFAM" id="SSF82199">
    <property type="entry name" value="SET domain"/>
    <property type="match status" value="1"/>
</dbReference>
<dbReference type="HOGENOM" id="CLU_363272_0_0_1"/>
<dbReference type="Gene3D" id="3.30.160.60">
    <property type="entry name" value="Classic Zinc Finger"/>
    <property type="match status" value="6"/>
</dbReference>
<evidence type="ECO:0000256" key="14">
    <source>
        <dbReference type="PROSITE-ProRule" id="PRU00042"/>
    </source>
</evidence>
<dbReference type="FunFam" id="3.30.160.60:FF:000072">
    <property type="entry name" value="zinc finger protein 143 isoform X1"/>
    <property type="match status" value="1"/>
</dbReference>
<reference evidence="18" key="1">
    <citation type="submission" date="2011-10" db="EMBL/GenBank/DDBJ databases">
        <authorList>
            <consortium name="Soft-shell Turtle Genome Consortium"/>
        </authorList>
    </citation>
    <scope>NUCLEOTIDE SEQUENCE [LARGE SCALE GENOMIC DNA]</scope>
    <source>
        <strain evidence="18">Daiwa-1</strain>
    </source>
</reference>
<evidence type="ECO:0000256" key="9">
    <source>
        <dbReference type="ARBA" id="ARBA00023159"/>
    </source>
</evidence>
<dbReference type="Pfam" id="PF21549">
    <property type="entry name" value="PRDM2_PR"/>
    <property type="match status" value="1"/>
</dbReference>
<dbReference type="CTD" id="5325"/>
<dbReference type="AlphaFoldDB" id="K7G3Y7"/>
<dbReference type="PANTHER" id="PTHR16515:SF23">
    <property type="entry name" value="PLAG1 LIKE ZINC FINGER 1"/>
    <property type="match status" value="1"/>
</dbReference>
<name>K7G3Y7_PELSI</name>
<dbReference type="FunFam" id="3.30.160.60:FF:000425">
    <property type="entry name" value="PLAG1 like zinc finger 1"/>
    <property type="match status" value="1"/>
</dbReference>
<keyword evidence="5 14" id="KW-0863">Zinc-finger</keyword>
<evidence type="ECO:0000256" key="5">
    <source>
        <dbReference type="ARBA" id="ARBA00022771"/>
    </source>
</evidence>
<dbReference type="KEGG" id="pss:102446341"/>
<dbReference type="STRING" id="13735.ENSPSIP00000014998"/>
<dbReference type="Gene3D" id="2.170.270.10">
    <property type="entry name" value="SET domain"/>
    <property type="match status" value="1"/>
</dbReference>
<feature type="domain" description="C2H2-type" evidence="15">
    <location>
        <begin position="421"/>
        <end position="448"/>
    </location>
</feature>
<reference evidence="17" key="3">
    <citation type="submission" date="2025-08" db="UniProtKB">
        <authorList>
            <consortium name="Ensembl"/>
        </authorList>
    </citation>
    <scope>IDENTIFICATION</scope>
</reference>
<feature type="domain" description="SET" evidence="16">
    <location>
        <begin position="45"/>
        <end position="159"/>
    </location>
</feature>
<evidence type="ECO:0000256" key="12">
    <source>
        <dbReference type="ARBA" id="ARBA00073983"/>
    </source>
</evidence>
<comment type="subcellular location">
    <subcellularLocation>
        <location evidence="1">Nucleus</location>
    </subcellularLocation>
</comment>
<dbReference type="FunFam" id="3.30.160.60:FF:000256">
    <property type="entry name" value="PLAG1 like zinc finger 2"/>
    <property type="match status" value="1"/>
</dbReference>
<keyword evidence="10" id="KW-0804">Transcription</keyword>
<organism evidence="17 18">
    <name type="scientific">Pelodiscus sinensis</name>
    <name type="common">Chinese softshell turtle</name>
    <name type="synonym">Trionyx sinensis</name>
    <dbReference type="NCBI Taxonomy" id="13735"/>
    <lineage>
        <taxon>Eukaryota</taxon>
        <taxon>Metazoa</taxon>
        <taxon>Chordata</taxon>
        <taxon>Craniata</taxon>
        <taxon>Vertebrata</taxon>
        <taxon>Euteleostomi</taxon>
        <taxon>Archelosauria</taxon>
        <taxon>Testudinata</taxon>
        <taxon>Testudines</taxon>
        <taxon>Cryptodira</taxon>
        <taxon>Trionychia</taxon>
        <taxon>Trionychidae</taxon>
        <taxon>Pelodiscus</taxon>
    </lineage>
</organism>
<keyword evidence="18" id="KW-1185">Reference proteome</keyword>
<dbReference type="GO" id="GO:0010557">
    <property type="term" value="P:positive regulation of macromolecule biosynthetic process"/>
    <property type="evidence" value="ECO:0007669"/>
    <property type="project" value="UniProtKB-ARBA"/>
</dbReference>
<evidence type="ECO:0000256" key="2">
    <source>
        <dbReference type="ARBA" id="ARBA00006991"/>
    </source>
</evidence>
<keyword evidence="3" id="KW-0479">Metal-binding</keyword>
<reference evidence="18" key="2">
    <citation type="journal article" date="2013" name="Nat. Genet.">
        <title>The draft genomes of soft-shell turtle and green sea turtle yield insights into the development and evolution of the turtle-specific body plan.</title>
        <authorList>
            <person name="Wang Z."/>
            <person name="Pascual-Anaya J."/>
            <person name="Zadissa A."/>
            <person name="Li W."/>
            <person name="Niimura Y."/>
            <person name="Huang Z."/>
            <person name="Li C."/>
            <person name="White S."/>
            <person name="Xiong Z."/>
            <person name="Fang D."/>
            <person name="Wang B."/>
            <person name="Ming Y."/>
            <person name="Chen Y."/>
            <person name="Zheng Y."/>
            <person name="Kuraku S."/>
            <person name="Pignatelli M."/>
            <person name="Herrero J."/>
            <person name="Beal K."/>
            <person name="Nozawa M."/>
            <person name="Li Q."/>
            <person name="Wang J."/>
            <person name="Zhang H."/>
            <person name="Yu L."/>
            <person name="Shigenobu S."/>
            <person name="Wang J."/>
            <person name="Liu J."/>
            <person name="Flicek P."/>
            <person name="Searle S."/>
            <person name="Wang J."/>
            <person name="Kuratani S."/>
            <person name="Yin Y."/>
            <person name="Aken B."/>
            <person name="Zhang G."/>
            <person name="Irie N."/>
        </authorList>
    </citation>
    <scope>NUCLEOTIDE SEQUENCE [LARGE SCALE GENOMIC DNA]</scope>
    <source>
        <strain evidence="18">Daiwa-1</strain>
    </source>
</reference>
<feature type="domain" description="C2H2-type" evidence="15">
    <location>
        <begin position="333"/>
        <end position="362"/>
    </location>
</feature>
<dbReference type="InterPro" id="IPR046341">
    <property type="entry name" value="SET_dom_sf"/>
</dbReference>
<evidence type="ECO:0000259" key="15">
    <source>
        <dbReference type="PROSITE" id="PS50157"/>
    </source>
</evidence>
<feature type="domain" description="C2H2-type" evidence="15">
    <location>
        <begin position="484"/>
        <end position="512"/>
    </location>
</feature>
<keyword evidence="8" id="KW-0238">DNA-binding</keyword>
<dbReference type="PROSITE" id="PS50280">
    <property type="entry name" value="SET"/>
    <property type="match status" value="1"/>
</dbReference>
<sequence length="769" mass="86982">MSMDLLWCEDCGKSLIGECKLHGPLIRVKDRVIPSQAHLTLPHYLTLRVLELRPGNQQILGVFAKKVIQKRTQFGPFVGKLSTKLTHYDDNRLVLQVLKDERKYFLDAPSEDCGNWMMFVRLARNQEEQTLVAYQYGGEVYFTTVKPIEPHTELKVWYAADYAKFMEASPVVKEESDICALSPVLTRECANAWICSNCSNVFGTFALLESHHCISKDKALLRSFRPANKLGPLKAKGKIKGKQRETGLDKSNAPYYKAISCSPSAKPTYASSGSVCGSIVTFVPTWRNGQSSLLTEREVEQPDSYHCQLCGKIFVSTEKLKVHSYGHTGERPYRCSQQGCTKAFISKYKLIRHMAIHSPQKSHHCGYCEKTFHRKDHLKNHLRTHDPNKMAFKCEECGKKYNTKLGYKRHLALHAATSGDLTCKVCFQAFGDTEVLLEHLRTHAGKPGSSTKEKKYKCDHCERYFYTRKDVQRHMVVHTGCKDFLCQFCAQRFGRKDHLTRHMKKTHPQELLKGTLQNGDLQNLSDRLSPFRVKEDASILSFPERASMQYGLLNTLEAEEYSSPHTHCQQSLQSTPPLEPSHLLRMSCVDSLSTNYCKPSPPLIPSNQNLKQHHRYGQNTLSCTLASLKNLPLKRNVKAHNVNLLEDLPLPAPHKINLEEASSGSTGDAGKYMMHKEPVTTVESVSMTDNLTHILGFWQFPQNDNQNNGGDITMAFSQEEASLKLNCLSQQQGTQLALDGVALNQLHHVPHFSSSTNSVALPHFHHAFR</sequence>
<evidence type="ECO:0000256" key="7">
    <source>
        <dbReference type="ARBA" id="ARBA00023015"/>
    </source>
</evidence>
<dbReference type="PROSITE" id="PS50157">
    <property type="entry name" value="ZINC_FINGER_C2H2_2"/>
    <property type="match status" value="7"/>
</dbReference>
<evidence type="ECO:0000256" key="13">
    <source>
        <dbReference type="ARBA" id="ARBA00081979"/>
    </source>
</evidence>
<dbReference type="SUPFAM" id="SSF57667">
    <property type="entry name" value="beta-beta-alpha zinc fingers"/>
    <property type="match status" value="4"/>
</dbReference>
<dbReference type="EMBL" id="AGCU01203678">
    <property type="status" value="NOT_ANNOTATED_CDS"/>
    <property type="molecule type" value="Genomic_DNA"/>
</dbReference>
<evidence type="ECO:0000313" key="17">
    <source>
        <dbReference type="Ensembl" id="ENSPSIP00000014998.1"/>
    </source>
</evidence>
<dbReference type="FunFam" id="3.30.160.60:FF:001316">
    <property type="entry name" value="PR domain zinc finger protein 10"/>
    <property type="match status" value="1"/>
</dbReference>
<dbReference type="OrthoDB" id="8117402at2759"/>
<feature type="domain" description="C2H2-type" evidence="15">
    <location>
        <begin position="456"/>
        <end position="483"/>
    </location>
</feature>
<dbReference type="RefSeq" id="XP_006139384.1">
    <property type="nucleotide sequence ID" value="XM_006139322.3"/>
</dbReference>
<accession>K7G3Y7</accession>
<dbReference type="FunFam" id="3.30.160.60:FF:000231">
    <property type="entry name" value="PLAG1 like zinc finger 2"/>
    <property type="match status" value="1"/>
</dbReference>
<keyword evidence="7" id="KW-0805">Transcription regulation</keyword>
<dbReference type="GO" id="GO:0008270">
    <property type="term" value="F:zinc ion binding"/>
    <property type="evidence" value="ECO:0007669"/>
    <property type="project" value="UniProtKB-KW"/>
</dbReference>
<dbReference type="PANTHER" id="PTHR16515">
    <property type="entry name" value="PR DOMAIN ZINC FINGER PROTEIN"/>
    <property type="match status" value="1"/>
</dbReference>
<keyword evidence="4" id="KW-0677">Repeat</keyword>
<feature type="domain" description="C2H2-type" evidence="15">
    <location>
        <begin position="363"/>
        <end position="390"/>
    </location>
</feature>
<dbReference type="InterPro" id="IPR036236">
    <property type="entry name" value="Znf_C2H2_sf"/>
</dbReference>
<keyword evidence="6" id="KW-0862">Zinc</keyword>
<evidence type="ECO:0000256" key="6">
    <source>
        <dbReference type="ARBA" id="ARBA00022833"/>
    </source>
</evidence>
<dbReference type="InterPro" id="IPR050331">
    <property type="entry name" value="Zinc_finger"/>
</dbReference>
<evidence type="ECO:0000259" key="16">
    <source>
        <dbReference type="PROSITE" id="PS50280"/>
    </source>
</evidence>
<evidence type="ECO:0000256" key="10">
    <source>
        <dbReference type="ARBA" id="ARBA00023163"/>
    </source>
</evidence>
<dbReference type="Ensembl" id="ENSPSIT00000015069.1">
    <property type="protein sequence ID" value="ENSPSIP00000014998.1"/>
    <property type="gene ID" value="ENSPSIG00000013431.1"/>
</dbReference>
<dbReference type="GO" id="GO:0010468">
    <property type="term" value="P:regulation of gene expression"/>
    <property type="evidence" value="ECO:0007669"/>
    <property type="project" value="TreeGrafter"/>
</dbReference>
<dbReference type="GeneTree" id="ENSGT00940000159246"/>
<proteinExistence type="inferred from homology"/>
<protein>
    <recommendedName>
        <fullName evidence="12">Zinc finger protein PLAG1</fullName>
    </recommendedName>
    <alternativeName>
        <fullName evidence="13">Pleiomorphic adenoma gene 1 protein</fullName>
    </alternativeName>
</protein>
<keyword evidence="11" id="KW-0539">Nucleus</keyword>
<reference evidence="17" key="4">
    <citation type="submission" date="2025-09" db="UniProtKB">
        <authorList>
            <consortium name="Ensembl"/>
        </authorList>
    </citation>
    <scope>IDENTIFICATION</scope>
</reference>
<feature type="domain" description="C2H2-type" evidence="15">
    <location>
        <begin position="392"/>
        <end position="419"/>
    </location>
</feature>
<dbReference type="GO" id="GO:0005634">
    <property type="term" value="C:nucleus"/>
    <property type="evidence" value="ECO:0007669"/>
    <property type="project" value="UniProtKB-SubCell"/>
</dbReference>
<feature type="domain" description="C2H2-type" evidence="15">
    <location>
        <begin position="305"/>
        <end position="332"/>
    </location>
</feature>
<dbReference type="eggNOG" id="KOG1721">
    <property type="taxonomic scope" value="Eukaryota"/>
</dbReference>
<evidence type="ECO:0000256" key="3">
    <source>
        <dbReference type="ARBA" id="ARBA00022723"/>
    </source>
</evidence>
<evidence type="ECO:0000256" key="8">
    <source>
        <dbReference type="ARBA" id="ARBA00023125"/>
    </source>
</evidence>
<dbReference type="InterPro" id="IPR013087">
    <property type="entry name" value="Znf_C2H2_type"/>
</dbReference>
<dbReference type="OMA" id="NKMAYGC"/>
<dbReference type="RefSeq" id="XP_025035384.1">
    <property type="nucleotide sequence ID" value="XM_025179599.1"/>
</dbReference>